<protein>
    <recommendedName>
        <fullName evidence="3">chitinase</fullName>
        <ecNumber evidence="3">3.2.1.14</ecNumber>
    </recommendedName>
</protein>
<keyword evidence="8 13" id="KW-0472">Membrane</keyword>
<dbReference type="CDD" id="cd02183">
    <property type="entry name" value="GH16_fungal_CRH1_transglycosylase"/>
    <property type="match status" value="1"/>
</dbReference>
<evidence type="ECO:0000313" key="16">
    <source>
        <dbReference type="EMBL" id="KAL2041870.1"/>
    </source>
</evidence>
<comment type="similarity">
    <text evidence="12">Belongs to the glycosyl hydrolase 16 family. CRH1 subfamily.</text>
</comment>
<evidence type="ECO:0000256" key="1">
    <source>
        <dbReference type="ARBA" id="ARBA00000822"/>
    </source>
</evidence>
<gene>
    <name evidence="16" type="ORF">N7G274_005655</name>
</gene>
<dbReference type="SUPFAM" id="SSF49899">
    <property type="entry name" value="Concanavalin A-like lectins/glucanases"/>
    <property type="match status" value="1"/>
</dbReference>
<evidence type="ECO:0000256" key="4">
    <source>
        <dbReference type="ARBA" id="ARBA00022676"/>
    </source>
</evidence>
<dbReference type="PANTHER" id="PTHR10963">
    <property type="entry name" value="GLYCOSYL HYDROLASE-RELATED"/>
    <property type="match status" value="1"/>
</dbReference>
<keyword evidence="13" id="KW-1133">Transmembrane helix</keyword>
<evidence type="ECO:0000256" key="7">
    <source>
        <dbReference type="ARBA" id="ARBA00022801"/>
    </source>
</evidence>
<dbReference type="EMBL" id="JBEFKJ010000016">
    <property type="protein sequence ID" value="KAL2041870.1"/>
    <property type="molecule type" value="Genomic_DNA"/>
</dbReference>
<evidence type="ECO:0000313" key="17">
    <source>
        <dbReference type="Proteomes" id="UP001590950"/>
    </source>
</evidence>
<evidence type="ECO:0000256" key="8">
    <source>
        <dbReference type="ARBA" id="ARBA00023136"/>
    </source>
</evidence>
<evidence type="ECO:0000256" key="11">
    <source>
        <dbReference type="ARBA" id="ARBA00023316"/>
    </source>
</evidence>
<name>A0ABR4A7U2_9LECA</name>
<keyword evidence="7" id="KW-0378">Hydrolase</keyword>
<evidence type="ECO:0000259" key="15">
    <source>
        <dbReference type="PROSITE" id="PS51762"/>
    </source>
</evidence>
<keyword evidence="11" id="KW-0961">Cell wall biogenesis/degradation</keyword>
<evidence type="ECO:0000256" key="6">
    <source>
        <dbReference type="ARBA" id="ARBA00022729"/>
    </source>
</evidence>
<comment type="subcellular location">
    <subcellularLocation>
        <location evidence="2">Membrane</location>
    </subcellularLocation>
</comment>
<evidence type="ECO:0000256" key="2">
    <source>
        <dbReference type="ARBA" id="ARBA00004370"/>
    </source>
</evidence>
<proteinExistence type="inferred from homology"/>
<dbReference type="EC" id="3.2.1.14" evidence="3"/>
<keyword evidence="5" id="KW-0808">Transferase</keyword>
<evidence type="ECO:0000256" key="3">
    <source>
        <dbReference type="ARBA" id="ARBA00012729"/>
    </source>
</evidence>
<dbReference type="InterPro" id="IPR000757">
    <property type="entry name" value="Beta-glucanase-like"/>
</dbReference>
<dbReference type="InterPro" id="IPR050546">
    <property type="entry name" value="Glycosyl_Hydrlase_16"/>
</dbReference>
<keyword evidence="17" id="KW-1185">Reference proteome</keyword>
<comment type="catalytic activity">
    <reaction evidence="1">
        <text>Random endo-hydrolysis of N-acetyl-beta-D-glucosaminide (1-&gt;4)-beta-linkages in chitin and chitodextrins.</text>
        <dbReference type="EC" id="3.2.1.14"/>
    </reaction>
</comment>
<dbReference type="PROSITE" id="PS51762">
    <property type="entry name" value="GH16_2"/>
    <property type="match status" value="1"/>
</dbReference>
<feature type="signal peptide" evidence="14">
    <location>
        <begin position="1"/>
        <end position="19"/>
    </location>
</feature>
<evidence type="ECO:0000256" key="14">
    <source>
        <dbReference type="SAM" id="SignalP"/>
    </source>
</evidence>
<keyword evidence="10" id="KW-0326">Glycosidase</keyword>
<dbReference type="Gene3D" id="2.60.120.200">
    <property type="match status" value="1"/>
</dbReference>
<sequence length="359" mass="38872">MSLLLSLALLPVLISPILAQTWTNCNPLNETNCPADTALGIRNATYNFVTSSAGSTWNTTNGNLKYGTQGAEFTINRKGDAPTIQTNFYIFFGEVEVWMKAAPGRGVVSTIVLESDDLDEVDLEIIGSNATHVENNYYGKGNKTNEAAKAKWYPTTTPQDVFHNYTTKWTKDTIEWYIDGNVVRTLAYADAVGGKNYPQSPMNVRIGVWAAGDPNNNNYTVAWAGGEIDYSKGPYTMYVQSARITDYSTGSEYMYGDKTGSWQSINIVAGNSTAAKTLSAPPPVSMAQRWAGLPTGAKIGIYAGVAGVASAIIALWALCCIKHRRAGRKEGALADAAFEKDTAELLAYRAEMGSARRGF</sequence>
<feature type="transmembrane region" description="Helical" evidence="13">
    <location>
        <begin position="299"/>
        <end position="319"/>
    </location>
</feature>
<feature type="domain" description="GH16" evidence="15">
    <location>
        <begin position="19"/>
        <end position="232"/>
    </location>
</feature>
<organism evidence="16 17">
    <name type="scientific">Stereocaulon virgatum</name>
    <dbReference type="NCBI Taxonomy" id="373712"/>
    <lineage>
        <taxon>Eukaryota</taxon>
        <taxon>Fungi</taxon>
        <taxon>Dikarya</taxon>
        <taxon>Ascomycota</taxon>
        <taxon>Pezizomycotina</taxon>
        <taxon>Lecanoromycetes</taxon>
        <taxon>OSLEUM clade</taxon>
        <taxon>Lecanoromycetidae</taxon>
        <taxon>Lecanorales</taxon>
        <taxon>Lecanorineae</taxon>
        <taxon>Stereocaulaceae</taxon>
        <taxon>Stereocaulon</taxon>
    </lineage>
</organism>
<dbReference type="PANTHER" id="PTHR10963:SF27">
    <property type="entry name" value="GLYCOSIDASE-RELATED"/>
    <property type="match status" value="1"/>
</dbReference>
<keyword evidence="6 14" id="KW-0732">Signal</keyword>
<evidence type="ECO:0000256" key="10">
    <source>
        <dbReference type="ARBA" id="ARBA00023295"/>
    </source>
</evidence>
<evidence type="ECO:0000256" key="9">
    <source>
        <dbReference type="ARBA" id="ARBA00023180"/>
    </source>
</evidence>
<feature type="chain" id="PRO_5047404628" description="chitinase" evidence="14">
    <location>
        <begin position="20"/>
        <end position="359"/>
    </location>
</feature>
<dbReference type="Proteomes" id="UP001590950">
    <property type="component" value="Unassembled WGS sequence"/>
</dbReference>
<dbReference type="InterPro" id="IPR013320">
    <property type="entry name" value="ConA-like_dom_sf"/>
</dbReference>
<keyword evidence="4" id="KW-0328">Glycosyltransferase</keyword>
<comment type="caution">
    <text evidence="16">The sequence shown here is derived from an EMBL/GenBank/DDBJ whole genome shotgun (WGS) entry which is preliminary data.</text>
</comment>
<evidence type="ECO:0000256" key="12">
    <source>
        <dbReference type="ARBA" id="ARBA00038074"/>
    </source>
</evidence>
<dbReference type="Pfam" id="PF00722">
    <property type="entry name" value="Glyco_hydro_16"/>
    <property type="match status" value="1"/>
</dbReference>
<keyword evidence="13" id="KW-0812">Transmembrane</keyword>
<keyword evidence="9" id="KW-0325">Glycoprotein</keyword>
<evidence type="ECO:0000256" key="13">
    <source>
        <dbReference type="SAM" id="Phobius"/>
    </source>
</evidence>
<reference evidence="16 17" key="1">
    <citation type="submission" date="2024-09" db="EMBL/GenBank/DDBJ databases">
        <title>Rethinking Asexuality: The Enigmatic Case of Functional Sexual Genes in Lepraria (Stereocaulaceae).</title>
        <authorList>
            <person name="Doellman M."/>
            <person name="Sun Y."/>
            <person name="Barcenas-Pena A."/>
            <person name="Lumbsch H.T."/>
            <person name="Grewe F."/>
        </authorList>
    </citation>
    <scope>NUCLEOTIDE SEQUENCE [LARGE SCALE GENOMIC DNA]</scope>
    <source>
        <strain evidence="16 17">Mercado 3170</strain>
    </source>
</reference>
<evidence type="ECO:0000256" key="5">
    <source>
        <dbReference type="ARBA" id="ARBA00022679"/>
    </source>
</evidence>
<accession>A0ABR4A7U2</accession>